<dbReference type="SFLD" id="SFLDG01020">
    <property type="entry name" value="Terpene_Cyclase_Like_2"/>
    <property type="match status" value="1"/>
</dbReference>
<dbReference type="EMBL" id="CP109495">
    <property type="protein sequence ID" value="WUX51376.1"/>
    <property type="molecule type" value="Genomic_DNA"/>
</dbReference>
<gene>
    <name evidence="2" type="ORF">OG442_07410</name>
</gene>
<sequence length="344" mass="37483">MEDAQWLSVAAGPGAVLRWARATGLVADEGEERRLAAMKLDVLAEGALPRSGMQNVALTARWAVFICCVDDLVDRCGLGLVPGEAEEFTAPLRAVLAGDGGTPLARRPAYARVLKELWEHTSAGMSLQWRGRFTADYIDFLDATEEEVALRRDGVRLTVAQYVQLRRRTITLLPLLDVLERTGDAPMVECEQVGDRLGELRRALADVAGWVNDLASAADDAAAGQDNLVTALAWQEKCCLAEARQRATAMIAERRSTFHTIAAALRTGREVPPQLRQDVRRYVDLTQTFLTATLRWLAATGRFTPGPGLACVDASGPRPRRLGCCPMNAASSNAHTTTHAKRPR</sequence>
<dbReference type="InterPro" id="IPR008949">
    <property type="entry name" value="Isoprenoid_synthase_dom_sf"/>
</dbReference>
<dbReference type="Gene3D" id="1.10.600.10">
    <property type="entry name" value="Farnesyl Diphosphate Synthase"/>
    <property type="match status" value="1"/>
</dbReference>
<evidence type="ECO:0000313" key="2">
    <source>
        <dbReference type="EMBL" id="WUX51376.1"/>
    </source>
</evidence>
<organism evidence="2 3">
    <name type="scientific">Streptomyces niveus</name>
    <name type="common">Streptomyces spheroides</name>
    <dbReference type="NCBI Taxonomy" id="193462"/>
    <lineage>
        <taxon>Bacteria</taxon>
        <taxon>Bacillati</taxon>
        <taxon>Actinomycetota</taxon>
        <taxon>Actinomycetes</taxon>
        <taxon>Kitasatosporales</taxon>
        <taxon>Streptomycetaceae</taxon>
        <taxon>Streptomyces</taxon>
    </lineage>
</organism>
<evidence type="ECO:0000256" key="1">
    <source>
        <dbReference type="ARBA" id="ARBA00023239"/>
    </source>
</evidence>
<keyword evidence="1" id="KW-0456">Lyase</keyword>
<proteinExistence type="predicted"/>
<evidence type="ECO:0000313" key="3">
    <source>
        <dbReference type="Proteomes" id="UP001432209"/>
    </source>
</evidence>
<dbReference type="InterPro" id="IPR034686">
    <property type="entry name" value="Terpene_cyclase-like_2"/>
</dbReference>
<keyword evidence="3" id="KW-1185">Reference proteome</keyword>
<reference evidence="2" key="1">
    <citation type="submission" date="2022-10" db="EMBL/GenBank/DDBJ databases">
        <title>The complete genomes of actinobacterial strains from the NBC collection.</title>
        <authorList>
            <person name="Joergensen T.S."/>
            <person name="Alvarez Arevalo M."/>
            <person name="Sterndorff E.B."/>
            <person name="Faurdal D."/>
            <person name="Vuksanovic O."/>
            <person name="Mourched A.-S."/>
            <person name="Charusanti P."/>
            <person name="Shaw S."/>
            <person name="Blin K."/>
            <person name="Weber T."/>
        </authorList>
    </citation>
    <scope>NUCLEOTIDE SEQUENCE</scope>
    <source>
        <strain evidence="2">NBC_01432</strain>
    </source>
</reference>
<dbReference type="SUPFAM" id="SSF48576">
    <property type="entry name" value="Terpenoid synthases"/>
    <property type="match status" value="1"/>
</dbReference>
<protein>
    <submittedName>
        <fullName evidence="2">Terpene synthase family protein</fullName>
    </submittedName>
</protein>
<dbReference type="SFLD" id="SFLDS00005">
    <property type="entry name" value="Isoprenoid_Synthase_Type_I"/>
    <property type="match status" value="1"/>
</dbReference>
<dbReference type="RefSeq" id="WP_329075030.1">
    <property type="nucleotide sequence ID" value="NZ_CP109495.1"/>
</dbReference>
<name>A0ABZ1ZZ69_STRNV</name>
<accession>A0ABZ1ZZ69</accession>
<dbReference type="Pfam" id="PF19086">
    <property type="entry name" value="Terpene_syn_C_2"/>
    <property type="match status" value="1"/>
</dbReference>
<dbReference type="Proteomes" id="UP001432209">
    <property type="component" value="Chromosome"/>
</dbReference>